<dbReference type="EMBL" id="VCAO01000002">
    <property type="protein sequence ID" value="TMM48922.1"/>
    <property type="molecule type" value="Genomic_DNA"/>
</dbReference>
<dbReference type="Pfam" id="PF13480">
    <property type="entry name" value="Acetyltransf_6"/>
    <property type="match status" value="1"/>
</dbReference>
<dbReference type="InterPro" id="IPR038740">
    <property type="entry name" value="BioF2-like_GNAT_dom"/>
</dbReference>
<protein>
    <submittedName>
        <fullName evidence="2">GNAT family N-acetyltransferase</fullName>
    </submittedName>
</protein>
<comment type="caution">
    <text evidence="2">The sequence shown here is derived from an EMBL/GenBank/DDBJ whole genome shotgun (WGS) entry which is preliminary data.</text>
</comment>
<organism evidence="2 3">
    <name type="scientific">Qipengyuania marisflavi</name>
    <dbReference type="NCBI Taxonomy" id="2486356"/>
    <lineage>
        <taxon>Bacteria</taxon>
        <taxon>Pseudomonadati</taxon>
        <taxon>Pseudomonadota</taxon>
        <taxon>Alphaproteobacteria</taxon>
        <taxon>Sphingomonadales</taxon>
        <taxon>Erythrobacteraceae</taxon>
        <taxon>Qipengyuania</taxon>
    </lineage>
</organism>
<dbReference type="GO" id="GO:0016740">
    <property type="term" value="F:transferase activity"/>
    <property type="evidence" value="ECO:0007669"/>
    <property type="project" value="UniProtKB-KW"/>
</dbReference>
<accession>A0A5S3P7C1</accession>
<dbReference type="AlphaFoldDB" id="A0A5S3P7C1"/>
<sequence length="342" mass="37676">MEEFADSREGAIIDTLAAQLDPKLAFLRARWFSSGTDAIKVAIAHDQLGVPLAAFPLADMRKGPFALRQIGGGYWPLRSLPIASDCHISSLAAAMACPDMKRVLGKVWRLGPVAADDPALATLIPAARQAGWQALHRSLGMLFTLNLADLNASGDWPSTKTKRKNRWRKRRLEEEGGALRTEFFTGADWTAAHRDAMAAVEASSWLGKRLDGGDTKFRDPVQRQFWEDLCDDPQLAKMLFGSVLWLGDTPAAFTFGVAAGDTRYYIANNYDDRFTSFGPGRVLLYDDFERAAQTGTAQVNWGLGDAGYKSEMGAQTGAELHDILFVRGRVLARLLRPLWDRG</sequence>
<dbReference type="RefSeq" id="WP_138616916.1">
    <property type="nucleotide sequence ID" value="NZ_VCAO01000002.1"/>
</dbReference>
<dbReference type="Proteomes" id="UP000309668">
    <property type="component" value="Unassembled WGS sequence"/>
</dbReference>
<feature type="domain" description="BioF2-like acetyltransferase" evidence="1">
    <location>
        <begin position="162"/>
        <end position="310"/>
    </location>
</feature>
<gene>
    <name evidence="2" type="ORF">FEV51_05960</name>
</gene>
<dbReference type="SUPFAM" id="SSF55729">
    <property type="entry name" value="Acyl-CoA N-acyltransferases (Nat)"/>
    <property type="match status" value="1"/>
</dbReference>
<evidence type="ECO:0000313" key="2">
    <source>
        <dbReference type="EMBL" id="TMM48922.1"/>
    </source>
</evidence>
<evidence type="ECO:0000313" key="3">
    <source>
        <dbReference type="Proteomes" id="UP000309668"/>
    </source>
</evidence>
<evidence type="ECO:0000259" key="1">
    <source>
        <dbReference type="Pfam" id="PF13480"/>
    </source>
</evidence>
<dbReference type="OrthoDB" id="7402898at2"/>
<dbReference type="InterPro" id="IPR016181">
    <property type="entry name" value="Acyl_CoA_acyltransferase"/>
</dbReference>
<keyword evidence="2" id="KW-0808">Transferase</keyword>
<name>A0A5S3P7C1_9SPHN</name>
<reference evidence="2 3" key="1">
    <citation type="submission" date="2019-05" db="EMBL/GenBank/DDBJ databases">
        <title>Erythrobacter marisflavi sp. nov., isolated from isolated from water of an estuary environment.</title>
        <authorList>
            <person name="Yoon J.-H."/>
        </authorList>
    </citation>
    <scope>NUCLEOTIDE SEQUENCE [LARGE SCALE GENOMIC DNA]</scope>
    <source>
        <strain evidence="2 3">KEM-5</strain>
    </source>
</reference>
<keyword evidence="3" id="KW-1185">Reference proteome</keyword>
<proteinExistence type="predicted"/>